<protein>
    <submittedName>
        <fullName evidence="1">DNA topology modulation protein FlaR</fullName>
    </submittedName>
</protein>
<dbReference type="RefSeq" id="WP_379979037.1">
    <property type="nucleotide sequence ID" value="NZ_JBHUMO010000005.1"/>
</dbReference>
<evidence type="ECO:0000313" key="2">
    <source>
        <dbReference type="Proteomes" id="UP001597427"/>
    </source>
</evidence>
<dbReference type="PANTHER" id="PTHR37816">
    <property type="entry name" value="YALI0E33011P"/>
    <property type="match status" value="1"/>
</dbReference>
<dbReference type="EMBL" id="JBHUMO010000005">
    <property type="protein sequence ID" value="MFD2728030.1"/>
    <property type="molecule type" value="Genomic_DNA"/>
</dbReference>
<sequence length="168" mass="20283">MKVLVMGYSGSGKSTLARTIALDRQLPLLHMDQVNFVDNWHERDNVESETLVKSFISQENWVIDGNYRKFFYEERLEKADKIYLLLFSRWNCLWRVLKRTKQYFGRSRPDMADNCPEKLDWEFLLWILYYGRTKDKRASYQSIKQTYGEKVVMIRNQRELDNIYQTIS</sequence>
<keyword evidence="2" id="KW-1185">Reference proteome</keyword>
<dbReference type="PANTHER" id="PTHR37816:SF3">
    <property type="entry name" value="MODULATES DNA TOPOLOGY"/>
    <property type="match status" value="1"/>
</dbReference>
<gene>
    <name evidence="1" type="ORF">ACFSR0_01075</name>
</gene>
<proteinExistence type="predicted"/>
<name>A0ABW5THM8_9ENTE</name>
<evidence type="ECO:0000313" key="1">
    <source>
        <dbReference type="EMBL" id="MFD2728030.1"/>
    </source>
</evidence>
<dbReference type="InterPro" id="IPR027417">
    <property type="entry name" value="P-loop_NTPase"/>
</dbReference>
<dbReference type="SUPFAM" id="SSF52540">
    <property type="entry name" value="P-loop containing nucleoside triphosphate hydrolases"/>
    <property type="match status" value="1"/>
</dbReference>
<dbReference type="Proteomes" id="UP001597427">
    <property type="component" value="Unassembled WGS sequence"/>
</dbReference>
<comment type="caution">
    <text evidence="1">The sequence shown here is derived from an EMBL/GenBank/DDBJ whole genome shotgun (WGS) entry which is preliminary data.</text>
</comment>
<accession>A0ABW5THM8</accession>
<dbReference type="Gene3D" id="3.40.50.300">
    <property type="entry name" value="P-loop containing nucleotide triphosphate hydrolases"/>
    <property type="match status" value="1"/>
</dbReference>
<reference evidence="2" key="1">
    <citation type="journal article" date="2019" name="Int. J. Syst. Evol. Microbiol.">
        <title>The Global Catalogue of Microorganisms (GCM) 10K type strain sequencing project: providing services to taxonomists for standard genome sequencing and annotation.</title>
        <authorList>
            <consortium name="The Broad Institute Genomics Platform"/>
            <consortium name="The Broad Institute Genome Sequencing Center for Infectious Disease"/>
            <person name="Wu L."/>
            <person name="Ma J."/>
        </authorList>
    </citation>
    <scope>NUCLEOTIDE SEQUENCE [LARGE SCALE GENOMIC DNA]</scope>
    <source>
        <strain evidence="2">TISTR 932</strain>
    </source>
</reference>
<dbReference type="InterPro" id="IPR052922">
    <property type="entry name" value="Cytidylate_Kinase-2"/>
</dbReference>
<organism evidence="1 2">
    <name type="scientific">Enterococcus camelliae</name>
    <dbReference type="NCBI Taxonomy" id="453959"/>
    <lineage>
        <taxon>Bacteria</taxon>
        <taxon>Bacillati</taxon>
        <taxon>Bacillota</taxon>
        <taxon>Bacilli</taxon>
        <taxon>Lactobacillales</taxon>
        <taxon>Enterococcaceae</taxon>
        <taxon>Enterococcus</taxon>
    </lineage>
</organism>